<evidence type="ECO:0000256" key="3">
    <source>
        <dbReference type="ARBA" id="ARBA00022598"/>
    </source>
</evidence>
<feature type="domain" description="Glutamate--cysteine ligase" evidence="8">
    <location>
        <begin position="269"/>
        <end position="341"/>
    </location>
</feature>
<dbReference type="SUPFAM" id="SSF55931">
    <property type="entry name" value="Glutamine synthetase/guanido kinase"/>
    <property type="match status" value="1"/>
</dbReference>
<proteinExistence type="predicted"/>
<evidence type="ECO:0000256" key="7">
    <source>
        <dbReference type="ARBA" id="ARBA00048819"/>
    </source>
</evidence>
<evidence type="ECO:0000313" key="12">
    <source>
        <dbReference type="Proteomes" id="UP000246004"/>
    </source>
</evidence>
<dbReference type="NCBIfam" id="NF002688">
    <property type="entry name" value="PRK02471.1"/>
    <property type="match status" value="1"/>
</dbReference>
<organism evidence="9 11">
    <name type="scientific">Methanosphaera cuniculi</name>
    <dbReference type="NCBI Taxonomy" id="1077256"/>
    <lineage>
        <taxon>Archaea</taxon>
        <taxon>Methanobacteriati</taxon>
        <taxon>Methanobacteriota</taxon>
        <taxon>Methanomada group</taxon>
        <taxon>Methanobacteria</taxon>
        <taxon>Methanobacteriales</taxon>
        <taxon>Methanobacteriaceae</taxon>
        <taxon>Methanosphaera</taxon>
    </lineage>
</organism>
<dbReference type="InterPro" id="IPR006334">
    <property type="entry name" value="Glut_cys_ligase"/>
</dbReference>
<reference evidence="9 11" key="2">
    <citation type="journal article" date="2017" name="BMC Genomics">
        <title>Genomic analysis of methanogenic archaea reveals a shift towards energy conservation.</title>
        <authorList>
            <person name="Gilmore S.P."/>
            <person name="Henske J.K."/>
            <person name="Sexton J.A."/>
            <person name="Solomon K.V."/>
            <person name="Seppala S."/>
            <person name="Yoo J.I."/>
            <person name="Huyett L.M."/>
            <person name="Pressman A."/>
            <person name="Cogan J.Z."/>
            <person name="Kivenson V."/>
            <person name="Peng X."/>
            <person name="Tan Y."/>
            <person name="Valentine D.L."/>
            <person name="O'Malley M.A."/>
        </authorList>
    </citation>
    <scope>NUCLEOTIDE SEQUENCE [LARGE SCALE GENOMIC DNA]</scope>
    <source>
        <strain evidence="9 11">1R-7</strain>
    </source>
</reference>
<dbReference type="GO" id="GO:0005829">
    <property type="term" value="C:cytosol"/>
    <property type="evidence" value="ECO:0007669"/>
    <property type="project" value="TreeGrafter"/>
</dbReference>
<keyword evidence="5" id="KW-0547">Nucleotide-binding</keyword>
<dbReference type="OrthoDB" id="82233at2157"/>
<evidence type="ECO:0000256" key="6">
    <source>
        <dbReference type="ARBA" id="ARBA00022840"/>
    </source>
</evidence>
<keyword evidence="4" id="KW-0317">Glutathione biosynthesis</keyword>
<dbReference type="Pfam" id="PF04262">
    <property type="entry name" value="Glu_cys_ligase"/>
    <property type="match status" value="2"/>
</dbReference>
<evidence type="ECO:0000313" key="11">
    <source>
        <dbReference type="Proteomes" id="UP000217528"/>
    </source>
</evidence>
<dbReference type="PANTHER" id="PTHR38761">
    <property type="entry name" value="GLUTAMATE--CYSTEINE LIGASE"/>
    <property type="match status" value="1"/>
</dbReference>
<dbReference type="GO" id="GO:0004357">
    <property type="term" value="F:glutamate-cysteine ligase activity"/>
    <property type="evidence" value="ECO:0007669"/>
    <property type="project" value="UniProtKB-EC"/>
</dbReference>
<reference evidence="10 12" key="1">
    <citation type="submission" date="2016-04" db="EMBL/GenBank/DDBJ databases">
        <title>Genome sequence of Methanosphaera cuniculi DSM 4103.</title>
        <authorList>
            <person name="Poehlein A."/>
            <person name="Seedorf H."/>
            <person name="Daniel R."/>
        </authorList>
    </citation>
    <scope>NUCLEOTIDE SEQUENCE [LARGE SCALE GENOMIC DNA]</scope>
    <source>
        <strain evidence="10 12">DSM 4103</strain>
    </source>
</reference>
<feature type="domain" description="Glutamate--cysteine ligase" evidence="8">
    <location>
        <begin position="12"/>
        <end position="265"/>
    </location>
</feature>
<accession>A0A2A2HEZ6</accession>
<evidence type="ECO:0000313" key="9">
    <source>
        <dbReference type="EMBL" id="PAV08002.1"/>
    </source>
</evidence>
<keyword evidence="11" id="KW-1185">Reference proteome</keyword>
<dbReference type="AlphaFoldDB" id="A0A2A2HEZ6"/>
<protein>
    <recommendedName>
        <fullName evidence="2">glutamate--cysteine ligase</fullName>
        <ecNumber evidence="2">6.3.2.2</ecNumber>
    </recommendedName>
</protein>
<dbReference type="Proteomes" id="UP000217528">
    <property type="component" value="Unassembled WGS sequence"/>
</dbReference>
<dbReference type="Gene3D" id="3.30.590.20">
    <property type="match status" value="1"/>
</dbReference>
<evidence type="ECO:0000256" key="1">
    <source>
        <dbReference type="ARBA" id="ARBA00005006"/>
    </source>
</evidence>
<evidence type="ECO:0000256" key="5">
    <source>
        <dbReference type="ARBA" id="ARBA00022741"/>
    </source>
</evidence>
<evidence type="ECO:0000259" key="8">
    <source>
        <dbReference type="Pfam" id="PF04262"/>
    </source>
</evidence>
<dbReference type="EC" id="6.3.2.2" evidence="2"/>
<dbReference type="InterPro" id="IPR014746">
    <property type="entry name" value="Gln_synth/guanido_kin_cat_dom"/>
</dbReference>
<gene>
    <name evidence="10" type="primary">gshAB</name>
    <name evidence="9" type="ORF">ASJ82_04975</name>
    <name evidence="10" type="ORF">MSCUN_04460</name>
</gene>
<comment type="pathway">
    <text evidence="1">Sulfur metabolism; glutathione biosynthesis; glutathione from L-cysteine and L-glutamate: step 1/2.</text>
</comment>
<name>A0A2A2HEZ6_9EURY</name>
<evidence type="ECO:0000256" key="2">
    <source>
        <dbReference type="ARBA" id="ARBA00012220"/>
    </source>
</evidence>
<keyword evidence="3 9" id="KW-0436">Ligase</keyword>
<dbReference type="GO" id="GO:0006750">
    <property type="term" value="P:glutathione biosynthetic process"/>
    <property type="evidence" value="ECO:0007669"/>
    <property type="project" value="UniProtKB-KW"/>
</dbReference>
<comment type="caution">
    <text evidence="9">The sequence shown here is derived from an EMBL/GenBank/DDBJ whole genome shotgun (WGS) entry which is preliminary data.</text>
</comment>
<evidence type="ECO:0000256" key="4">
    <source>
        <dbReference type="ARBA" id="ARBA00022684"/>
    </source>
</evidence>
<dbReference type="RefSeq" id="WP_095608066.1">
    <property type="nucleotide sequence ID" value="NZ_LMVN01000003.1"/>
</dbReference>
<dbReference type="GO" id="GO:0005524">
    <property type="term" value="F:ATP binding"/>
    <property type="evidence" value="ECO:0007669"/>
    <property type="project" value="UniProtKB-KW"/>
</dbReference>
<dbReference type="Proteomes" id="UP000246004">
    <property type="component" value="Unassembled WGS sequence"/>
</dbReference>
<dbReference type="InterPro" id="IPR007370">
    <property type="entry name" value="Glu_cys_ligase"/>
</dbReference>
<dbReference type="EMBL" id="LMVN01000003">
    <property type="protein sequence ID" value="PAV08002.1"/>
    <property type="molecule type" value="Genomic_DNA"/>
</dbReference>
<dbReference type="PANTHER" id="PTHR38761:SF1">
    <property type="entry name" value="GLUTAMATE--CYSTEINE LIGASE"/>
    <property type="match status" value="1"/>
</dbReference>
<keyword evidence="6" id="KW-0067">ATP-binding</keyword>
<comment type="catalytic activity">
    <reaction evidence="7">
        <text>L-cysteine + L-glutamate + ATP = gamma-L-glutamyl-L-cysteine + ADP + phosphate + H(+)</text>
        <dbReference type="Rhea" id="RHEA:13285"/>
        <dbReference type="ChEBI" id="CHEBI:15378"/>
        <dbReference type="ChEBI" id="CHEBI:29985"/>
        <dbReference type="ChEBI" id="CHEBI:30616"/>
        <dbReference type="ChEBI" id="CHEBI:35235"/>
        <dbReference type="ChEBI" id="CHEBI:43474"/>
        <dbReference type="ChEBI" id="CHEBI:58173"/>
        <dbReference type="ChEBI" id="CHEBI:456216"/>
        <dbReference type="EC" id="6.3.2.2"/>
    </reaction>
</comment>
<dbReference type="EMBL" id="LWMS01000010">
    <property type="protein sequence ID" value="PWL08733.1"/>
    <property type="molecule type" value="Genomic_DNA"/>
</dbReference>
<evidence type="ECO:0000313" key="10">
    <source>
        <dbReference type="EMBL" id="PWL08733.1"/>
    </source>
</evidence>
<dbReference type="GO" id="GO:0046872">
    <property type="term" value="F:metal ion binding"/>
    <property type="evidence" value="ECO:0007669"/>
    <property type="project" value="TreeGrafter"/>
</dbReference>
<sequence>MKSIKAMQKILTPQDIQRGNFGLEKEGVRINDDATLTQTPHPKQFGDKLENPYITTDFSESQIEIVTPTFETINKTYNFLSLIIDIVNENLMPNEYIWTQSIPPILPEDDSDIPIAKYNNQKDGQHAEKYRMNLANKYGTKKQLISGIHYNFSLKDETIQKLYDNYDSNYTYREFKDQIYLKIVRNYLRYRWLIIYLMGASIAADETFIDECLKLTNHKDNKNAYYSTNATSFRNASCGYKNIKELFPRFDSVDHFIDDVNQFIKDGELSEAKELYTQIRLKAKDPTDMMKSLKKDGIQYIELRTVDINPFDKNGISINEMKFLHIFIIYLLMKEETDYVKWQEEGFINEEKVAEEAFNPEMRLTRDNKEIKLTTWANEIIYEITKINDAFNLDYDDIIANMHAKIENPENTYAKKLMHLVEDEGFIESQLKLAQKYKKQSQKSLKTKLKNSPDARKYYNMAIVDDNIL</sequence>